<accession>A0A1W1ZIQ9</accession>
<dbReference type="Gene3D" id="3.20.20.150">
    <property type="entry name" value="Divalent-metal-dependent TIM barrel enzymes"/>
    <property type="match status" value="1"/>
</dbReference>
<dbReference type="SUPFAM" id="SSF51658">
    <property type="entry name" value="Xylose isomerase-like"/>
    <property type="match status" value="1"/>
</dbReference>
<dbReference type="Proteomes" id="UP000192756">
    <property type="component" value="Unassembled WGS sequence"/>
</dbReference>
<dbReference type="InterPro" id="IPR036237">
    <property type="entry name" value="Xyl_isomerase-like_sf"/>
</dbReference>
<protein>
    <submittedName>
        <fullName evidence="1">Sugar phosphate isomerase/epimerase</fullName>
    </submittedName>
</protein>
<dbReference type="EMBL" id="FWXT01000001">
    <property type="protein sequence ID" value="SMC48266.1"/>
    <property type="molecule type" value="Genomic_DNA"/>
</dbReference>
<organism evidence="1 2">
    <name type="scientific">Pedobacter africanus</name>
    <dbReference type="NCBI Taxonomy" id="151894"/>
    <lineage>
        <taxon>Bacteria</taxon>
        <taxon>Pseudomonadati</taxon>
        <taxon>Bacteroidota</taxon>
        <taxon>Sphingobacteriia</taxon>
        <taxon>Sphingobacteriales</taxon>
        <taxon>Sphingobacteriaceae</taxon>
        <taxon>Pedobacter</taxon>
    </lineage>
</organism>
<reference evidence="2" key="1">
    <citation type="submission" date="2017-04" db="EMBL/GenBank/DDBJ databases">
        <authorList>
            <person name="Varghese N."/>
            <person name="Submissions S."/>
        </authorList>
    </citation>
    <scope>NUCLEOTIDE SEQUENCE [LARGE SCALE GENOMIC DNA]</scope>
    <source>
        <strain evidence="2">DSM 12126</strain>
    </source>
</reference>
<sequence>MSILYFCTTWGQKKGSWKDFFSRIVSCGYQGIETDLPVEAERSEFMEGLDQYGLKFIAQHWETTDAIVDLHRENYEKRLRELAALKPLFINSHTGKDFFNTAQNSSLLNVADTVTQDTGIKIVHETHRGRFAYAAHVTQPYLEKRPELQLALDVSHWCVVSESLLEDQREAVDLAIAHTTHIHARVGHAQGPQVVNPSLPECAEALAFHLNCWDKVIEKHQNKVLTITPEFGPAPYMPPNQPASQQWENNLYIMNLLKKRYQPNQL</sequence>
<proteinExistence type="predicted"/>
<evidence type="ECO:0000313" key="1">
    <source>
        <dbReference type="EMBL" id="SMC48266.1"/>
    </source>
</evidence>
<dbReference type="OrthoDB" id="2555274at2"/>
<keyword evidence="1" id="KW-0413">Isomerase</keyword>
<gene>
    <name evidence="1" type="ORF">SAMN04488524_0747</name>
</gene>
<dbReference type="STRING" id="151894.SAMN04488524_0747"/>
<dbReference type="AlphaFoldDB" id="A0A1W1ZIQ9"/>
<name>A0A1W1ZIQ9_9SPHI</name>
<dbReference type="RefSeq" id="WP_084237056.1">
    <property type="nucleotide sequence ID" value="NZ_FWXT01000001.1"/>
</dbReference>
<keyword evidence="2" id="KW-1185">Reference proteome</keyword>
<evidence type="ECO:0000313" key="2">
    <source>
        <dbReference type="Proteomes" id="UP000192756"/>
    </source>
</evidence>
<dbReference type="GO" id="GO:0016853">
    <property type="term" value="F:isomerase activity"/>
    <property type="evidence" value="ECO:0007669"/>
    <property type="project" value="UniProtKB-KW"/>
</dbReference>